<comment type="caution">
    <text evidence="3">The sequence shown here is derived from an EMBL/GenBank/DDBJ whole genome shotgun (WGS) entry which is preliminary data.</text>
</comment>
<feature type="repeat" description="TPR" evidence="1">
    <location>
        <begin position="1708"/>
        <end position="1741"/>
    </location>
</feature>
<keyword evidence="1" id="KW-0802">TPR repeat</keyword>
<feature type="repeat" description="TPR" evidence="1">
    <location>
        <begin position="1468"/>
        <end position="1501"/>
    </location>
</feature>
<dbReference type="SMART" id="SM00028">
    <property type="entry name" value="TPR"/>
    <property type="match status" value="29"/>
</dbReference>
<dbReference type="InterPro" id="IPR019734">
    <property type="entry name" value="TPR_rpt"/>
</dbReference>
<dbReference type="Gene3D" id="1.25.40.10">
    <property type="entry name" value="Tetratricopeptide repeat domain"/>
    <property type="match status" value="7"/>
</dbReference>
<evidence type="ECO:0000256" key="1">
    <source>
        <dbReference type="PROSITE-ProRule" id="PRU00339"/>
    </source>
</evidence>
<evidence type="ECO:0000313" key="3">
    <source>
        <dbReference type="EMBL" id="CAH3156985.1"/>
    </source>
</evidence>
<feature type="repeat" description="TPR" evidence="1">
    <location>
        <begin position="412"/>
        <end position="445"/>
    </location>
</feature>
<organism evidence="3 4">
    <name type="scientific">Porites lobata</name>
    <dbReference type="NCBI Taxonomy" id="104759"/>
    <lineage>
        <taxon>Eukaryota</taxon>
        <taxon>Metazoa</taxon>
        <taxon>Cnidaria</taxon>
        <taxon>Anthozoa</taxon>
        <taxon>Hexacorallia</taxon>
        <taxon>Scleractinia</taxon>
        <taxon>Fungiina</taxon>
        <taxon>Poritidae</taxon>
        <taxon>Porites</taxon>
    </lineage>
</organism>
<reference evidence="3 4" key="1">
    <citation type="submission" date="2022-05" db="EMBL/GenBank/DDBJ databases">
        <authorList>
            <consortium name="Genoscope - CEA"/>
            <person name="William W."/>
        </authorList>
    </citation>
    <scope>NUCLEOTIDE SEQUENCE [LARGE SCALE GENOMIC DNA]</scope>
</reference>
<feature type="domain" description="CHAT" evidence="2">
    <location>
        <begin position="2089"/>
        <end position="2368"/>
    </location>
</feature>
<dbReference type="Pfam" id="PF13181">
    <property type="entry name" value="TPR_8"/>
    <property type="match status" value="2"/>
</dbReference>
<evidence type="ECO:0000259" key="2">
    <source>
        <dbReference type="Pfam" id="PF12770"/>
    </source>
</evidence>
<name>A0ABN8Q7M7_9CNID</name>
<feature type="repeat" description="TPR" evidence="1">
    <location>
        <begin position="212"/>
        <end position="245"/>
    </location>
</feature>
<feature type="domain" description="CHAT" evidence="2">
    <location>
        <begin position="793"/>
        <end position="1072"/>
    </location>
</feature>
<sequence length="2378" mass="264688">MCEKIDKQDQLSTPLSRARELLVSEHFKDYEQAAELLKQALQETSNKDVEAEICGELAELLFLMDSYDTSLCYGQKCLSLSKEADRKGLEALAYSCVGSAYSKLGDLRKGLECHMKSLDANSTTGDLRQKWKCLHNLGITFTDLGDNANATKYFKESLAVATEIGDDKVAIAESHGGLGIVFYKTRQYPESIFHNEKHLALAKEAHKKRSQAKACGNLGNVFLSKGDYIRARALYQEQLEISKETGDRSTEGNALGALGNVYHCRGLTRRAIESYEAQLSIANRLNDKAAQAIAIGRIGRAQHSLGQNRKAQKNLEKLLQLSKEVGDKTNEGFAYGFLGNTHRSLGNYEEAIIMQKKFLEISKSIGDKAAEGLANAYLGSIYYSLGDFEKALHHHQINLAINKELANKGGEGRSVEKVGNIYFELGNYNKAIECYENSLSIAIAIKDKPLEGASYANLGNAFQALGMYSEAVVIYEKAVPYAKELEEKQGEATAHGNIGMVNYRMENFKEAIYHNEKQISISRSLGEIDGEMVGCLNLGKVYWKLDKLPEAIEYQKEALYFAEKMKSLDKMGSCHYDLGVSYSKLKEFEMACSHLEQCTELYAEVRQLLFGKDIYKISLSDVQASAYRLYTRCLLQQDKDEEALLVTERARSAALADMMVVSYGLHDPKDGKREVLSGGSMREVVSLVGGQVFYYALSGTGKENVFLWNLKSNSAPKFVGEVTDWKSLLDEALVEIHIKGNTARCEDRSLPSRENRRIRQNQEIDQEVEKVDEDLLSCLPTKRITPTDRSSALGKLYDLLFCCKSPDQEATDLIIAPDAELHRIPFAALRDENNQTLAEKHRIRVLPSLTIMKAIFDCPANYHNQKGAVIVGDPDVGSVLIKATKKPKLITRLEHAHKEAEEIARMVGVNPLLGEKATKARFLEKLRTAALVHIAAHGNSGTGEIAFAPPPQKRKPELDEEDVFLTMAEVQKAKVRAKLVVLSCCHSAEGTIRAEGVIGMARAFLGAGARSVLGTLWAIDDNATLEFMRNFYQHLKLGEKASEAVYQATAALRRSEEFQSPYYWAPFVLIGDDVTFENFEQIGGSRIFFRRGCTRLLLYNTNKPHSFFFFCRIPVVLENRKSSQGGGGEGRTPCTLPLDPPLHMLIMHMCSSFCRALSFPTLVDRSGKISTPGCRPPDPPDLYSIQEGHPSSFPLDSCPGGLPPVPHDFVSLREGFSPGPLTPRLEHFPATRIFPITFSMEGNQSEEHNSQRLVCEKIDKQDQLSTLLSKARELLVSKKHFKDYEQAAELLKQALPMVQETSNKGIEAEICGELAELFLLMNSYDTSLCYGQKCLSLSKEADRKDLEALAYSCVGSAYSKLGDLRRGLECHMKSLDANSTTGDQSQKWKCLHNLGTTFTDLGDHANATKYFKESLTVATEIGNKIATAESHGGLGIVFYKTAQYAESIFHNEKHLALAKEVHKKRSQARACGNLGSVFLSKGDYVKAFALYQEQLEISKETGDRSTEGNALGALGNVYHCRGETRKAIRSYEAQLSIANSLNDKAAQAQAFGRIGRAQHSLGENRKAQKNLEKLLQLSKEIGDKTNEGFAYGFLGNTHRSLGNYEEAIIMQTKFLEISRSIGDKAAEGLANAYLGSIYYSLGDFEKALQHRQVNLAINEQLGDKGGEGSSVEKLGHIYFALGNYNKAIECYKNSLSIALAIRDKHLEGASYANLGNAFRALGMYSEAVTRYEKAVPYAQKVGDKRMEGQLLGNLGGAYNRIGDHQRALKYHLKHLSLCEELEEKQGEGTAHANIGMVYYSTENFKEAIKHNKKQISISRSIGEIDGEMAGYLNLGRIYWKLDKLPEAIECQKEALRFAKKMKTLDKVGSCHYDLGVSYSKLKKFEMACSHLEQCTELYAEVRKLLFEKDIYKISLSDVQAHAYRLYTLCLLQQDKDEEALLVIERARSAALADMMVVSYRLHGPKDGKREVLGGGSMREVVSRVGGQVFYYALSGKGKENVFLWNLQSNSAPNFVGEVTDWKSLLDEALVEISIESNPARCEDRSLPSRQNRRIIQNQEIDQEVKKVDEDLLCCLPTKRITSTDRSSVLGKLYDVLFRWKSPDQEATDLIIAPDAELHRIPFAALRDENNQALAEKHRIRVLPSLTIMKAIFDCPANYHNQKGAVIVGDPDVGSVLIKATQETVPITRLEHAYKEAEEIARMVGVNPLLGEEATKARFLEKLRTAALVHIAAHGDSETGEIAFAPPPKKRKLLLDEEDVFLTMAEVQKAKVRAKLVVLSCCHSAEGPIRAEGVIGMARAFLGAGARSVLGTLWAIDDNATLEFMRNFYKHLKLGEKASEAVYQATAALRRSEEFQSPFYWAPFVLIGDDVTFENFEQM</sequence>
<dbReference type="PANTHER" id="PTHR10098">
    <property type="entry name" value="RAPSYN-RELATED"/>
    <property type="match status" value="1"/>
</dbReference>
<feature type="repeat" description="TPR" evidence="1">
    <location>
        <begin position="1828"/>
        <end position="1861"/>
    </location>
</feature>
<dbReference type="Pfam" id="PF13424">
    <property type="entry name" value="TPR_12"/>
    <property type="match status" value="10"/>
</dbReference>
<dbReference type="PROSITE" id="PS50005">
    <property type="entry name" value="TPR"/>
    <property type="match status" value="7"/>
</dbReference>
<accession>A0ABN8Q7M7</accession>
<protein>
    <recommendedName>
        <fullName evidence="2">CHAT domain-containing protein</fullName>
    </recommendedName>
</protein>
<gene>
    <name evidence="3" type="ORF">PLOB_00002026</name>
</gene>
<proteinExistence type="predicted"/>
<feature type="repeat" description="TPR" evidence="1">
    <location>
        <begin position="1668"/>
        <end position="1701"/>
    </location>
</feature>
<dbReference type="InterPro" id="IPR024983">
    <property type="entry name" value="CHAT_dom"/>
</dbReference>
<dbReference type="InterPro" id="IPR011990">
    <property type="entry name" value="TPR-like_helical_dom_sf"/>
</dbReference>
<dbReference type="Proteomes" id="UP001159405">
    <property type="component" value="Unassembled WGS sequence"/>
</dbReference>
<dbReference type="SUPFAM" id="SSF48452">
    <property type="entry name" value="TPR-like"/>
    <property type="match status" value="9"/>
</dbReference>
<feature type="repeat" description="TPR" evidence="1">
    <location>
        <begin position="452"/>
        <end position="485"/>
    </location>
</feature>
<dbReference type="PANTHER" id="PTHR10098:SF108">
    <property type="entry name" value="TETRATRICOPEPTIDE REPEAT PROTEIN 28"/>
    <property type="match status" value="1"/>
</dbReference>
<dbReference type="EMBL" id="CALNXK010000106">
    <property type="protein sequence ID" value="CAH3156985.1"/>
    <property type="molecule type" value="Genomic_DNA"/>
</dbReference>
<evidence type="ECO:0000313" key="4">
    <source>
        <dbReference type="Proteomes" id="UP001159405"/>
    </source>
</evidence>
<dbReference type="Pfam" id="PF12770">
    <property type="entry name" value="CHAT"/>
    <property type="match status" value="2"/>
</dbReference>
<keyword evidence="4" id="KW-1185">Reference proteome</keyword>